<keyword evidence="5" id="KW-0677">Repeat</keyword>
<name>A0A314KVV1_NICAT</name>
<dbReference type="FunFam" id="3.80.10.10:FF:000383">
    <property type="entry name" value="Leucine-rich repeat receptor protein kinase EMS1"/>
    <property type="match status" value="1"/>
</dbReference>
<evidence type="ECO:0000259" key="8">
    <source>
        <dbReference type="Pfam" id="PF08263"/>
    </source>
</evidence>
<dbReference type="Gene3D" id="3.80.10.10">
    <property type="entry name" value="Ribonuclease Inhibitor"/>
    <property type="match status" value="2"/>
</dbReference>
<dbReference type="GO" id="GO:0016020">
    <property type="term" value="C:membrane"/>
    <property type="evidence" value="ECO:0007669"/>
    <property type="project" value="UniProtKB-SubCell"/>
</dbReference>
<keyword evidence="6" id="KW-1133">Transmembrane helix</keyword>
<dbReference type="SUPFAM" id="SSF52058">
    <property type="entry name" value="L domain-like"/>
    <property type="match status" value="1"/>
</dbReference>
<feature type="non-terminal residue" evidence="9">
    <location>
        <position position="1"/>
    </location>
</feature>
<reference evidence="9" key="1">
    <citation type="submission" date="2016-11" db="EMBL/GenBank/DDBJ databases">
        <title>The genome of Nicotiana attenuata.</title>
        <authorList>
            <person name="Xu S."/>
            <person name="Brockmoeller T."/>
            <person name="Gaquerel E."/>
            <person name="Navarro A."/>
            <person name="Kuhl H."/>
            <person name="Gase K."/>
            <person name="Ling Z."/>
            <person name="Zhou W."/>
            <person name="Kreitzer C."/>
            <person name="Stanke M."/>
            <person name="Tang H."/>
            <person name="Lyons E."/>
            <person name="Pandey P."/>
            <person name="Pandey S.P."/>
            <person name="Timmermann B."/>
            <person name="Baldwin I.T."/>
        </authorList>
    </citation>
    <scope>NUCLEOTIDE SEQUENCE [LARGE SCALE GENOMIC DNA]</scope>
    <source>
        <strain evidence="9">UT</strain>
    </source>
</reference>
<evidence type="ECO:0000313" key="9">
    <source>
        <dbReference type="EMBL" id="OIT32919.1"/>
    </source>
</evidence>
<comment type="caution">
    <text evidence="9">The sequence shown here is derived from an EMBL/GenBank/DDBJ whole genome shotgun (WGS) entry which is preliminary data.</text>
</comment>
<organism evidence="9 10">
    <name type="scientific">Nicotiana attenuata</name>
    <name type="common">Coyote tobacco</name>
    <dbReference type="NCBI Taxonomy" id="49451"/>
    <lineage>
        <taxon>Eukaryota</taxon>
        <taxon>Viridiplantae</taxon>
        <taxon>Streptophyta</taxon>
        <taxon>Embryophyta</taxon>
        <taxon>Tracheophyta</taxon>
        <taxon>Spermatophyta</taxon>
        <taxon>Magnoliopsida</taxon>
        <taxon>eudicotyledons</taxon>
        <taxon>Gunneridae</taxon>
        <taxon>Pentapetalae</taxon>
        <taxon>asterids</taxon>
        <taxon>lamiids</taxon>
        <taxon>Solanales</taxon>
        <taxon>Solanaceae</taxon>
        <taxon>Nicotianoideae</taxon>
        <taxon>Nicotianeae</taxon>
        <taxon>Nicotiana</taxon>
    </lineage>
</organism>
<evidence type="ECO:0000256" key="5">
    <source>
        <dbReference type="ARBA" id="ARBA00022737"/>
    </source>
</evidence>
<dbReference type="SMR" id="A0A314KVV1"/>
<accession>A0A314KVV1</accession>
<evidence type="ECO:0000256" key="2">
    <source>
        <dbReference type="ARBA" id="ARBA00022614"/>
    </source>
</evidence>
<dbReference type="EMBL" id="MJEQ01000972">
    <property type="protein sequence ID" value="OIT32919.1"/>
    <property type="molecule type" value="Genomic_DNA"/>
</dbReference>
<dbReference type="GO" id="GO:0016301">
    <property type="term" value="F:kinase activity"/>
    <property type="evidence" value="ECO:0007669"/>
    <property type="project" value="UniProtKB-KW"/>
</dbReference>
<sequence length="204" mass="22394">SLLALKAHVTYSDPYHILSTNWSSSSTSVCNWIGITCGSRHQRVTVVNISDMGFTGTIPPQLGNLSFLISLDLSYNNFHGELPLELSRLRKLRAIDISSSGLNGSNVLSMFNISSLDYLGLMDASLTGDLPSDLCRRLPRLQKLFLSSNMLSGQIPRTISECSELQVLALMENNFVGTIPGELGNLQLLKVLDIGFNNFQGMRL</sequence>
<protein>
    <submittedName>
        <fullName evidence="9">Lrr receptor-like serinethreonine-protein kinase</fullName>
    </submittedName>
</protein>
<dbReference type="STRING" id="49451.A0A314KVV1"/>
<dbReference type="InterPro" id="IPR001611">
    <property type="entry name" value="Leu-rich_rpt"/>
</dbReference>
<evidence type="ECO:0000256" key="6">
    <source>
        <dbReference type="ARBA" id="ARBA00022989"/>
    </source>
</evidence>
<dbReference type="Pfam" id="PF00560">
    <property type="entry name" value="LRR_1"/>
    <property type="match status" value="2"/>
</dbReference>
<dbReference type="PANTHER" id="PTHR48060">
    <property type="entry name" value="DNA DAMAGE-REPAIR/TOLERATION PROTEIN DRT100"/>
    <property type="match status" value="1"/>
</dbReference>
<comment type="subcellular location">
    <subcellularLocation>
        <location evidence="1">Membrane</location>
        <topology evidence="1">Single-pass membrane protein</topology>
    </subcellularLocation>
</comment>
<dbReference type="Gramene" id="OIT32919">
    <property type="protein sequence ID" value="OIT32919"/>
    <property type="gene ID" value="A4A49_64749"/>
</dbReference>
<proteinExistence type="predicted"/>
<dbReference type="Pfam" id="PF08263">
    <property type="entry name" value="LRRNT_2"/>
    <property type="match status" value="1"/>
</dbReference>
<evidence type="ECO:0000256" key="3">
    <source>
        <dbReference type="ARBA" id="ARBA00022692"/>
    </source>
</evidence>
<keyword evidence="10" id="KW-1185">Reference proteome</keyword>
<feature type="domain" description="Leucine-rich repeat-containing N-terminal plant-type" evidence="8">
    <location>
        <begin position="2"/>
        <end position="37"/>
    </location>
</feature>
<keyword evidence="3" id="KW-0812">Transmembrane</keyword>
<evidence type="ECO:0000256" key="4">
    <source>
        <dbReference type="ARBA" id="ARBA00022729"/>
    </source>
</evidence>
<evidence type="ECO:0000256" key="1">
    <source>
        <dbReference type="ARBA" id="ARBA00004167"/>
    </source>
</evidence>
<dbReference type="Proteomes" id="UP000187609">
    <property type="component" value="Unassembled WGS sequence"/>
</dbReference>
<keyword evidence="7" id="KW-0472">Membrane</keyword>
<dbReference type="AlphaFoldDB" id="A0A314KVV1"/>
<dbReference type="InterPro" id="IPR032675">
    <property type="entry name" value="LRR_dom_sf"/>
</dbReference>
<dbReference type="InterPro" id="IPR053211">
    <property type="entry name" value="DNA_repair-toleration"/>
</dbReference>
<dbReference type="PANTHER" id="PTHR48060:SF21">
    <property type="entry name" value="L DOMAIN-LIKE PROTEIN"/>
    <property type="match status" value="1"/>
</dbReference>
<keyword evidence="2" id="KW-0433">Leucine-rich repeat</keyword>
<keyword evidence="4" id="KW-0732">Signal</keyword>
<dbReference type="InterPro" id="IPR013210">
    <property type="entry name" value="LRR_N_plant-typ"/>
</dbReference>
<dbReference type="FunFam" id="3.80.10.10:FF:000129">
    <property type="entry name" value="Leucine-rich repeat receptor-like kinase"/>
    <property type="match status" value="1"/>
</dbReference>
<evidence type="ECO:0000256" key="7">
    <source>
        <dbReference type="ARBA" id="ARBA00023136"/>
    </source>
</evidence>
<evidence type="ECO:0000313" key="10">
    <source>
        <dbReference type="Proteomes" id="UP000187609"/>
    </source>
</evidence>
<gene>
    <name evidence="9" type="ORF">A4A49_64749</name>
</gene>